<organism evidence="1 2">
    <name type="scientific">Photobacterium aphoticum</name>
    <dbReference type="NCBI Taxonomy" id="754436"/>
    <lineage>
        <taxon>Bacteria</taxon>
        <taxon>Pseudomonadati</taxon>
        <taxon>Pseudomonadota</taxon>
        <taxon>Gammaproteobacteria</taxon>
        <taxon>Vibrionales</taxon>
        <taxon>Vibrionaceae</taxon>
        <taxon>Photobacterium</taxon>
    </lineage>
</organism>
<reference evidence="1 2" key="1">
    <citation type="journal article" date="2014" name="Genome Announc.">
        <title>Draft Genome Sequences of Two Vibrionaceae Species, Vibrio ponticus C121 and Photobacterium aphoticum C119, Isolated as Coral Reef Microbiota.</title>
        <authorList>
            <person name="Al-saari N."/>
            <person name="Meirelles P.M."/>
            <person name="Mino S."/>
            <person name="Suda W."/>
            <person name="Oshima K."/>
            <person name="Hattori M."/>
            <person name="Ohkuma M."/>
            <person name="Thompson F.L."/>
            <person name="Gomez-Gil B."/>
            <person name="Sawabe T."/>
            <person name="Sawabe T."/>
        </authorList>
    </citation>
    <scope>NUCLEOTIDE SEQUENCE [LARGE SCALE GENOMIC DNA]</scope>
    <source>
        <strain evidence="1 2">JCM 19237</strain>
    </source>
</reference>
<accession>A0A090QII3</accession>
<proteinExistence type="predicted"/>
<sequence>MVMGRMIPLIHVFMAGGLVIYAYQQLSPCTESFSTGTKR</sequence>
<dbReference type="AlphaFoldDB" id="A0A090QII3"/>
<gene>
    <name evidence="1" type="ORF">JCM19237_5639</name>
</gene>
<evidence type="ECO:0000313" key="2">
    <source>
        <dbReference type="Proteomes" id="UP000029227"/>
    </source>
</evidence>
<name>A0A090QII3_9GAMM</name>
<dbReference type="EMBL" id="BBMN01000001">
    <property type="protein sequence ID" value="GAL02746.1"/>
    <property type="molecule type" value="Genomic_DNA"/>
</dbReference>
<protein>
    <submittedName>
        <fullName evidence="1">Uncharacterized protein</fullName>
    </submittedName>
</protein>
<dbReference type="Proteomes" id="UP000029227">
    <property type="component" value="Unassembled WGS sequence"/>
</dbReference>
<evidence type="ECO:0000313" key="1">
    <source>
        <dbReference type="EMBL" id="GAL02746.1"/>
    </source>
</evidence>
<comment type="caution">
    <text evidence="1">The sequence shown here is derived from an EMBL/GenBank/DDBJ whole genome shotgun (WGS) entry which is preliminary data.</text>
</comment>